<dbReference type="Gene3D" id="3.20.20.70">
    <property type="entry name" value="Aldolase class I"/>
    <property type="match status" value="3"/>
</dbReference>
<dbReference type="EMBL" id="QNGE01002240">
    <property type="protein sequence ID" value="KAA3675923.1"/>
    <property type="molecule type" value="Genomic_DNA"/>
</dbReference>
<dbReference type="GO" id="GO:0046872">
    <property type="term" value="F:metal ion binding"/>
    <property type="evidence" value="ECO:0007669"/>
    <property type="project" value="UniProtKB-KW"/>
</dbReference>
<evidence type="ECO:0000256" key="1">
    <source>
        <dbReference type="ARBA" id="ARBA00005143"/>
    </source>
</evidence>
<keyword evidence="4" id="KW-0479">Metal-binding</keyword>
<organism evidence="9 10">
    <name type="scientific">Paragonimus westermani</name>
    <dbReference type="NCBI Taxonomy" id="34504"/>
    <lineage>
        <taxon>Eukaryota</taxon>
        <taxon>Metazoa</taxon>
        <taxon>Spiralia</taxon>
        <taxon>Lophotrochozoa</taxon>
        <taxon>Platyhelminthes</taxon>
        <taxon>Trematoda</taxon>
        <taxon>Digenea</taxon>
        <taxon>Plagiorchiida</taxon>
        <taxon>Troglotremata</taxon>
        <taxon>Troglotrematidae</taxon>
        <taxon>Paragonimus</taxon>
    </lineage>
</organism>
<evidence type="ECO:0000256" key="4">
    <source>
        <dbReference type="ARBA" id="ARBA00022723"/>
    </source>
</evidence>
<reference evidence="9 10" key="1">
    <citation type="journal article" date="2019" name="Gigascience">
        <title>Whole-genome sequence of the oriental lung fluke Paragonimus westermani.</title>
        <authorList>
            <person name="Oey H."/>
            <person name="Zakrzewski M."/>
            <person name="Narain K."/>
            <person name="Devi K.R."/>
            <person name="Agatsuma T."/>
            <person name="Nawaratna S."/>
            <person name="Gobert G.N."/>
            <person name="Jones M.K."/>
            <person name="Ragan M.A."/>
            <person name="McManus D.P."/>
            <person name="Krause L."/>
        </authorList>
    </citation>
    <scope>NUCLEOTIDE SEQUENCE [LARGE SCALE GENOMIC DNA]</scope>
    <source>
        <strain evidence="9 10">IND2009</strain>
    </source>
</reference>
<feature type="domain" description="Pyruvate carboxyltransferase" evidence="8">
    <location>
        <begin position="226"/>
        <end position="323"/>
    </location>
</feature>
<proteinExistence type="inferred from homology"/>
<dbReference type="UniPathway" id="UPA00896">
    <property type="reaction ID" value="UER00863"/>
</dbReference>
<dbReference type="GO" id="GO:0004419">
    <property type="term" value="F:hydroxymethylglutaryl-CoA lyase activity"/>
    <property type="evidence" value="ECO:0007669"/>
    <property type="project" value="UniProtKB-EC"/>
</dbReference>
<evidence type="ECO:0000313" key="9">
    <source>
        <dbReference type="EMBL" id="KAA3675923.1"/>
    </source>
</evidence>
<dbReference type="GO" id="GO:0046951">
    <property type="term" value="P:ketone body biosynthetic process"/>
    <property type="evidence" value="ECO:0007669"/>
    <property type="project" value="TreeGrafter"/>
</dbReference>
<dbReference type="EC" id="4.1.3.4" evidence="3"/>
<keyword evidence="5 9" id="KW-0456">Lyase</keyword>
<evidence type="ECO:0000256" key="3">
    <source>
        <dbReference type="ARBA" id="ARBA00012910"/>
    </source>
</evidence>
<comment type="pathway">
    <text evidence="1">Metabolic intermediate metabolism; (S)-3-hydroxy-3-methylglutaryl-CoA degradation; acetoacetate from (S)-3-hydroxy-3-methylglutaryl-CoA: step 1/1.</text>
</comment>
<dbReference type="Proteomes" id="UP000324629">
    <property type="component" value="Unassembled WGS sequence"/>
</dbReference>
<comment type="caution">
    <text evidence="9">The sequence shown here is derived from an EMBL/GenBank/DDBJ whole genome shotgun (WGS) entry which is preliminary data.</text>
</comment>
<sequence length="337" mass="37111">MQHGFQREALLLTGGPKHIILDQKIIFIPVDFPKVFDMLLTFDRPYTKFSYQMVIYKQNPTRLLMYRGFATVKGTIKLVEVGPRDGLQNEKTIIPTDIKIALVNKLACEILPVCLIAFFLLLLVRLTNAGLGHIEVSSFVNPNWVPQLADASQVFQQIQRNPNTKYSALVPNTKGMLQAIRARPDEVAIFAAASETFSKRNINCSIGESLKRFGEPQPSVISSFFSMDRLLSVLLNRVGVCPREAVAVHCHETGGKALENISVALDRYGVRVVDSAVGGLGGCPYAGPGAPGNVSTEAVLTHLTNKGYTFSAPINTVEIFNIGTWIRSELSRLITNH</sequence>
<evidence type="ECO:0000259" key="8">
    <source>
        <dbReference type="Pfam" id="PF00682"/>
    </source>
</evidence>
<dbReference type="Pfam" id="PF00682">
    <property type="entry name" value="HMGL-like"/>
    <property type="match status" value="1"/>
</dbReference>
<evidence type="ECO:0000256" key="7">
    <source>
        <dbReference type="SAM" id="Phobius"/>
    </source>
</evidence>
<dbReference type="SUPFAM" id="SSF51569">
    <property type="entry name" value="Aldolase"/>
    <property type="match status" value="1"/>
</dbReference>
<evidence type="ECO:0000313" key="10">
    <source>
        <dbReference type="Proteomes" id="UP000324629"/>
    </source>
</evidence>
<evidence type="ECO:0000256" key="2">
    <source>
        <dbReference type="ARBA" id="ARBA00009405"/>
    </source>
</evidence>
<keyword evidence="10" id="KW-1185">Reference proteome</keyword>
<comment type="catalytic activity">
    <reaction evidence="6">
        <text>(3S)-3-hydroxy-3-methylglutaryl-CoA = acetoacetate + acetyl-CoA</text>
        <dbReference type="Rhea" id="RHEA:24404"/>
        <dbReference type="ChEBI" id="CHEBI:13705"/>
        <dbReference type="ChEBI" id="CHEBI:43074"/>
        <dbReference type="ChEBI" id="CHEBI:57288"/>
        <dbReference type="EC" id="4.1.3.4"/>
    </reaction>
</comment>
<dbReference type="AlphaFoldDB" id="A0A5J4NKC0"/>
<evidence type="ECO:0000256" key="5">
    <source>
        <dbReference type="ARBA" id="ARBA00023239"/>
    </source>
</evidence>
<dbReference type="InterPro" id="IPR043594">
    <property type="entry name" value="HMGL"/>
</dbReference>
<feature type="transmembrane region" description="Helical" evidence="7">
    <location>
        <begin position="106"/>
        <end position="124"/>
    </location>
</feature>
<evidence type="ECO:0000256" key="6">
    <source>
        <dbReference type="ARBA" id="ARBA00049877"/>
    </source>
</evidence>
<dbReference type="PANTHER" id="PTHR42738">
    <property type="entry name" value="HYDROXYMETHYLGLUTARYL-COA LYASE"/>
    <property type="match status" value="1"/>
</dbReference>
<protein>
    <recommendedName>
        <fullName evidence="3">hydroxymethylglutaryl-CoA lyase</fullName>
        <ecNumber evidence="3">4.1.3.4</ecNumber>
    </recommendedName>
</protein>
<keyword evidence="7" id="KW-1133">Transmembrane helix</keyword>
<name>A0A5J4NKC0_9TREM</name>
<dbReference type="InterPro" id="IPR000891">
    <property type="entry name" value="PYR_CT"/>
</dbReference>
<gene>
    <name evidence="9" type="ORF">DEA37_0008789</name>
</gene>
<dbReference type="InterPro" id="IPR013785">
    <property type="entry name" value="Aldolase_TIM"/>
</dbReference>
<keyword evidence="7" id="KW-0472">Membrane</keyword>
<dbReference type="PANTHER" id="PTHR42738:SF7">
    <property type="entry name" value="HYDROXYMETHYLGLUTARYL-COA LYASE"/>
    <property type="match status" value="1"/>
</dbReference>
<accession>A0A5J4NKC0</accession>
<dbReference type="GO" id="GO:0006552">
    <property type="term" value="P:L-leucine catabolic process"/>
    <property type="evidence" value="ECO:0007669"/>
    <property type="project" value="TreeGrafter"/>
</dbReference>
<comment type="similarity">
    <text evidence="2">Belongs to the HMG-CoA lyase family.</text>
</comment>
<keyword evidence="7" id="KW-0812">Transmembrane</keyword>